<evidence type="ECO:0000313" key="1">
    <source>
        <dbReference type="EMBL" id="MEJ8302897.1"/>
    </source>
</evidence>
<comment type="caution">
    <text evidence="1">The sequence shown here is derived from an EMBL/GenBank/DDBJ whole genome shotgun (WGS) entry which is preliminary data.</text>
</comment>
<evidence type="ECO:0000313" key="2">
    <source>
        <dbReference type="Proteomes" id="UP001380953"/>
    </source>
</evidence>
<gene>
    <name evidence="1" type="ORF">WKI47_03100</name>
</gene>
<keyword evidence="2" id="KW-1185">Reference proteome</keyword>
<organism evidence="1 2">
    <name type="scientific">Saccharibacillus sacchari</name>
    <dbReference type="NCBI Taxonomy" id="456493"/>
    <lineage>
        <taxon>Bacteria</taxon>
        <taxon>Bacillati</taxon>
        <taxon>Bacillota</taxon>
        <taxon>Bacilli</taxon>
        <taxon>Bacillales</taxon>
        <taxon>Paenibacillaceae</taxon>
        <taxon>Saccharibacillus</taxon>
    </lineage>
</organism>
<dbReference type="Proteomes" id="UP001380953">
    <property type="component" value="Unassembled WGS sequence"/>
</dbReference>
<proteinExistence type="predicted"/>
<dbReference type="EMBL" id="JBBKAR010000007">
    <property type="protein sequence ID" value="MEJ8302897.1"/>
    <property type="molecule type" value="Genomic_DNA"/>
</dbReference>
<name>A0ACC6P7Q9_9BACL</name>
<sequence length="138" mass="15338">MSKTFTYAYDNGDNITSRSYGTTSGTFTYDELDRIITSLEGAETYTYDGKGNRLTLQSSIQMPHKDNVNYTYNQAEQLSSVTRNQTSVSYKYNGDGLMTERSLTKNGQATTTRYYYDGANIIAEGTVAADGSVTFKAR</sequence>
<protein>
    <submittedName>
        <fullName evidence="1">Uncharacterized protein</fullName>
    </submittedName>
</protein>
<accession>A0ACC6P7Q9</accession>
<reference evidence="1" key="1">
    <citation type="submission" date="2024-03" db="EMBL/GenBank/DDBJ databases">
        <title>Whole genome sequecning of epiphytes from Marcgravia umbellata leaves.</title>
        <authorList>
            <person name="Kumar G."/>
            <person name="Savka M.A."/>
        </authorList>
    </citation>
    <scope>NUCLEOTIDE SEQUENCE</scope>
    <source>
        <strain evidence="1">RIT_BL5</strain>
    </source>
</reference>